<evidence type="ECO:0000256" key="2">
    <source>
        <dbReference type="ARBA" id="ARBA00023125"/>
    </source>
</evidence>
<dbReference type="InterPro" id="IPR018062">
    <property type="entry name" value="HTH_AraC-typ_CS"/>
</dbReference>
<dbReference type="AlphaFoldDB" id="A0A4R9GR13"/>
<evidence type="ECO:0000256" key="1">
    <source>
        <dbReference type="ARBA" id="ARBA00023015"/>
    </source>
</evidence>
<evidence type="ECO:0000259" key="6">
    <source>
        <dbReference type="PROSITE" id="PS01124"/>
    </source>
</evidence>
<organism evidence="7 8">
    <name type="scientific">Leptospira fluminis</name>
    <dbReference type="NCBI Taxonomy" id="2484979"/>
    <lineage>
        <taxon>Bacteria</taxon>
        <taxon>Pseudomonadati</taxon>
        <taxon>Spirochaetota</taxon>
        <taxon>Spirochaetia</taxon>
        <taxon>Leptospirales</taxon>
        <taxon>Leptospiraceae</taxon>
        <taxon>Leptospira</taxon>
    </lineage>
</organism>
<dbReference type="InterPro" id="IPR020449">
    <property type="entry name" value="Tscrpt_reg_AraC-type_HTH"/>
</dbReference>
<feature type="transmembrane region" description="Helical" evidence="5">
    <location>
        <begin position="193"/>
        <end position="213"/>
    </location>
</feature>
<dbReference type="SUPFAM" id="SSF46689">
    <property type="entry name" value="Homeodomain-like"/>
    <property type="match status" value="1"/>
</dbReference>
<dbReference type="InterPro" id="IPR018060">
    <property type="entry name" value="HTH_AraC"/>
</dbReference>
<keyword evidence="1" id="KW-0805">Transcription regulation</keyword>
<dbReference type="PROSITE" id="PS00041">
    <property type="entry name" value="HTH_ARAC_FAMILY_1"/>
    <property type="match status" value="1"/>
</dbReference>
<dbReference type="GO" id="GO:0043565">
    <property type="term" value="F:sequence-specific DNA binding"/>
    <property type="evidence" value="ECO:0007669"/>
    <property type="project" value="InterPro"/>
</dbReference>
<dbReference type="Gene3D" id="1.10.10.60">
    <property type="entry name" value="Homeodomain-like"/>
    <property type="match status" value="2"/>
</dbReference>
<gene>
    <name evidence="7" type="ORF">EHO61_07320</name>
</gene>
<protein>
    <submittedName>
        <fullName evidence="7">AraC family transcriptional regulator</fullName>
    </submittedName>
</protein>
<evidence type="ECO:0000256" key="4">
    <source>
        <dbReference type="SAM" id="Coils"/>
    </source>
</evidence>
<keyword evidence="3" id="KW-0804">Transcription</keyword>
<dbReference type="PANTHER" id="PTHR43280:SF29">
    <property type="entry name" value="ARAC-FAMILY TRANSCRIPTIONAL REGULATOR"/>
    <property type="match status" value="1"/>
</dbReference>
<dbReference type="InterPro" id="IPR009057">
    <property type="entry name" value="Homeodomain-like_sf"/>
</dbReference>
<keyword evidence="5" id="KW-1133">Transmembrane helix</keyword>
<dbReference type="PRINTS" id="PR00032">
    <property type="entry name" value="HTHARAC"/>
</dbReference>
<dbReference type="Pfam" id="PF12833">
    <property type="entry name" value="HTH_18"/>
    <property type="match status" value="1"/>
</dbReference>
<keyword evidence="8" id="KW-1185">Reference proteome</keyword>
<dbReference type="GO" id="GO:0003700">
    <property type="term" value="F:DNA-binding transcription factor activity"/>
    <property type="evidence" value="ECO:0007669"/>
    <property type="project" value="InterPro"/>
</dbReference>
<dbReference type="SMART" id="SM00342">
    <property type="entry name" value="HTH_ARAC"/>
    <property type="match status" value="1"/>
</dbReference>
<dbReference type="RefSeq" id="WP_135812975.1">
    <property type="nucleotide sequence ID" value="NZ_RQEV01000008.1"/>
</dbReference>
<dbReference type="PROSITE" id="PS01124">
    <property type="entry name" value="HTH_ARAC_FAMILY_2"/>
    <property type="match status" value="1"/>
</dbReference>
<proteinExistence type="predicted"/>
<feature type="transmembrane region" description="Helical" evidence="5">
    <location>
        <begin position="48"/>
        <end position="68"/>
    </location>
</feature>
<keyword evidence="5" id="KW-0812">Transmembrane</keyword>
<evidence type="ECO:0000256" key="5">
    <source>
        <dbReference type="SAM" id="Phobius"/>
    </source>
</evidence>
<feature type="transmembrane region" description="Helical" evidence="5">
    <location>
        <begin position="17"/>
        <end position="39"/>
    </location>
</feature>
<sequence length="381" mass="43225">MPFFGENPPHLEFFTSLLWGILQFGAYLGALMCVGQIVLEKKTGLNRLLAVLFGLLCLFQSCSLLFLSGEFRTYPHLSAMYLPALGSVGPVLYGIQRIATEKEMDAFGSLGLDKKHLTIPLLFWLLYLCSFLLPEKTVSESIGNFLSAPGIRKEEMILFFPLFLLSGYVFAILSESLDLFRAEVLSQEWTARILLFLVSATLINLSLGAVYLWTREPVFLLSNASMMGASLCLAYLIGHRRPEFFQTLQEVAQATRQKYARSLLLELDREALKESLKNLMEKEKLYRDEELSLADLADELALSTHQISELLNQELGRNFAAFVNDYRIREACELLKSQPERSVLDIAFEVGFRTKSSFHRAFQKHTNKTPSEFRNDKGTNL</sequence>
<feature type="domain" description="HTH araC/xylS-type" evidence="6">
    <location>
        <begin position="274"/>
        <end position="376"/>
    </location>
</feature>
<name>A0A4R9GR13_9LEPT</name>
<accession>A0A4R9GR13</accession>
<reference evidence="7" key="1">
    <citation type="journal article" date="2019" name="PLoS Negl. Trop. Dis.">
        <title>Revisiting the worldwide diversity of Leptospira species in the environment.</title>
        <authorList>
            <person name="Vincent A.T."/>
            <person name="Schiettekatte O."/>
            <person name="Bourhy P."/>
            <person name="Veyrier F.J."/>
            <person name="Picardeau M."/>
        </authorList>
    </citation>
    <scope>NUCLEOTIDE SEQUENCE [LARGE SCALE GENOMIC DNA]</scope>
    <source>
        <strain evidence="7">SCS5</strain>
    </source>
</reference>
<evidence type="ECO:0000313" key="8">
    <source>
        <dbReference type="Proteomes" id="UP000297855"/>
    </source>
</evidence>
<feature type="transmembrane region" description="Helical" evidence="5">
    <location>
        <begin position="156"/>
        <end position="173"/>
    </location>
</feature>
<dbReference type="EMBL" id="RQEV01000008">
    <property type="protein sequence ID" value="TGK19272.1"/>
    <property type="molecule type" value="Genomic_DNA"/>
</dbReference>
<keyword evidence="5" id="KW-0472">Membrane</keyword>
<evidence type="ECO:0000256" key="3">
    <source>
        <dbReference type="ARBA" id="ARBA00023163"/>
    </source>
</evidence>
<dbReference type="OrthoDB" id="345413at2"/>
<feature type="coiled-coil region" evidence="4">
    <location>
        <begin position="262"/>
        <end position="313"/>
    </location>
</feature>
<feature type="transmembrane region" description="Helical" evidence="5">
    <location>
        <begin position="219"/>
        <end position="238"/>
    </location>
</feature>
<dbReference type="Proteomes" id="UP000297855">
    <property type="component" value="Unassembled WGS sequence"/>
</dbReference>
<comment type="caution">
    <text evidence="7">The sequence shown here is derived from an EMBL/GenBank/DDBJ whole genome shotgun (WGS) entry which is preliminary data.</text>
</comment>
<dbReference type="PANTHER" id="PTHR43280">
    <property type="entry name" value="ARAC-FAMILY TRANSCRIPTIONAL REGULATOR"/>
    <property type="match status" value="1"/>
</dbReference>
<keyword evidence="2" id="KW-0238">DNA-binding</keyword>
<feature type="transmembrane region" description="Helical" evidence="5">
    <location>
        <begin position="74"/>
        <end position="95"/>
    </location>
</feature>
<evidence type="ECO:0000313" key="7">
    <source>
        <dbReference type="EMBL" id="TGK19272.1"/>
    </source>
</evidence>
<keyword evidence="4" id="KW-0175">Coiled coil</keyword>